<evidence type="ECO:0000313" key="2">
    <source>
        <dbReference type="Proteomes" id="UP000887013"/>
    </source>
</evidence>
<gene>
    <name evidence="1" type="ORF">NPIL_1761</name>
</gene>
<keyword evidence="2" id="KW-1185">Reference proteome</keyword>
<protein>
    <submittedName>
        <fullName evidence="1">Uncharacterized protein</fullName>
    </submittedName>
</protein>
<comment type="caution">
    <text evidence="1">The sequence shown here is derived from an EMBL/GenBank/DDBJ whole genome shotgun (WGS) entry which is preliminary data.</text>
</comment>
<accession>A0A8X6QSA7</accession>
<name>A0A8X6QSA7_NEPPI</name>
<dbReference type="EMBL" id="BMAW01082463">
    <property type="protein sequence ID" value="GFU29358.1"/>
    <property type="molecule type" value="Genomic_DNA"/>
</dbReference>
<sequence length="115" mass="12679">MNAIGQGHASLTMLCGASLTFLHQYLKNFIISLLKCTIEVVEASVHNASLEKVTIINSSDIIIIRGNGTLKLRAYFSRFVVCAGTGDGNGKRIEAEMLSYYKDVILETMTRTTYL</sequence>
<organism evidence="1 2">
    <name type="scientific">Nephila pilipes</name>
    <name type="common">Giant wood spider</name>
    <name type="synonym">Nephila maculata</name>
    <dbReference type="NCBI Taxonomy" id="299642"/>
    <lineage>
        <taxon>Eukaryota</taxon>
        <taxon>Metazoa</taxon>
        <taxon>Ecdysozoa</taxon>
        <taxon>Arthropoda</taxon>
        <taxon>Chelicerata</taxon>
        <taxon>Arachnida</taxon>
        <taxon>Araneae</taxon>
        <taxon>Araneomorphae</taxon>
        <taxon>Entelegynae</taxon>
        <taxon>Araneoidea</taxon>
        <taxon>Nephilidae</taxon>
        <taxon>Nephila</taxon>
    </lineage>
</organism>
<dbReference type="AlphaFoldDB" id="A0A8X6QSA7"/>
<dbReference type="Proteomes" id="UP000887013">
    <property type="component" value="Unassembled WGS sequence"/>
</dbReference>
<evidence type="ECO:0000313" key="1">
    <source>
        <dbReference type="EMBL" id="GFU29358.1"/>
    </source>
</evidence>
<proteinExistence type="predicted"/>
<reference evidence="1" key="1">
    <citation type="submission" date="2020-08" db="EMBL/GenBank/DDBJ databases">
        <title>Multicomponent nature underlies the extraordinary mechanical properties of spider dragline silk.</title>
        <authorList>
            <person name="Kono N."/>
            <person name="Nakamura H."/>
            <person name="Mori M."/>
            <person name="Yoshida Y."/>
            <person name="Ohtoshi R."/>
            <person name="Malay A.D."/>
            <person name="Moran D.A.P."/>
            <person name="Tomita M."/>
            <person name="Numata K."/>
            <person name="Arakawa K."/>
        </authorList>
    </citation>
    <scope>NUCLEOTIDE SEQUENCE</scope>
</reference>